<dbReference type="AlphaFoldDB" id="A0A139IB20"/>
<feature type="chain" id="PRO_5012181547" evidence="1">
    <location>
        <begin position="16"/>
        <end position="193"/>
    </location>
</feature>
<feature type="signal peptide" evidence="1">
    <location>
        <begin position="1"/>
        <end position="15"/>
    </location>
</feature>
<dbReference type="OrthoDB" id="3633220at2759"/>
<sequence length="193" mass="20878">MQGLITLALAAGAAALPASTSKPPISNMEFGLIMDVSTTDSPIYVSLNGVKNGTSEDLILIGERLSVYPGTPTYLDLVSADPDYQALNFDVDGCKYGLYAQDIGDNYGIKTYVTAKKDEEQYAWSVYNGEVRHRLYAATNQFLACNTTYNGETYLALGWGIADSMGKYPEGCQATRVFQNCNIEGSEAKCETA</sequence>
<comment type="caution">
    <text evidence="2">The sequence shown here is derived from an EMBL/GenBank/DDBJ whole genome shotgun (WGS) entry which is preliminary data.</text>
</comment>
<protein>
    <submittedName>
        <fullName evidence="2">Uncharacterized protein</fullName>
    </submittedName>
</protein>
<reference evidence="2 3" key="1">
    <citation type="submission" date="2015-07" db="EMBL/GenBank/DDBJ databases">
        <title>Comparative genomics of the Sigatoka disease complex on banana suggests a link between parallel evolutionary changes in Pseudocercospora fijiensis and Pseudocercospora eumusae and increased virulence on the banana host.</title>
        <authorList>
            <person name="Chang T.-C."/>
            <person name="Salvucci A."/>
            <person name="Crous P.W."/>
            <person name="Stergiopoulos I."/>
        </authorList>
    </citation>
    <scope>NUCLEOTIDE SEQUENCE [LARGE SCALE GENOMIC DNA]</scope>
    <source>
        <strain evidence="2 3">CBS 116634</strain>
    </source>
</reference>
<evidence type="ECO:0000313" key="2">
    <source>
        <dbReference type="EMBL" id="KXT11752.1"/>
    </source>
</evidence>
<keyword evidence="1" id="KW-0732">Signal</keyword>
<evidence type="ECO:0000313" key="3">
    <source>
        <dbReference type="Proteomes" id="UP000073492"/>
    </source>
</evidence>
<proteinExistence type="predicted"/>
<organism evidence="2 3">
    <name type="scientific">Pseudocercospora musae</name>
    <dbReference type="NCBI Taxonomy" id="113226"/>
    <lineage>
        <taxon>Eukaryota</taxon>
        <taxon>Fungi</taxon>
        <taxon>Dikarya</taxon>
        <taxon>Ascomycota</taxon>
        <taxon>Pezizomycotina</taxon>
        <taxon>Dothideomycetes</taxon>
        <taxon>Dothideomycetidae</taxon>
        <taxon>Mycosphaerellales</taxon>
        <taxon>Mycosphaerellaceae</taxon>
        <taxon>Pseudocercospora</taxon>
    </lineage>
</organism>
<accession>A0A139IB20</accession>
<evidence type="ECO:0000256" key="1">
    <source>
        <dbReference type="SAM" id="SignalP"/>
    </source>
</evidence>
<dbReference type="Proteomes" id="UP000073492">
    <property type="component" value="Unassembled WGS sequence"/>
</dbReference>
<dbReference type="EMBL" id="LFZO01000183">
    <property type="protein sequence ID" value="KXT11752.1"/>
    <property type="molecule type" value="Genomic_DNA"/>
</dbReference>
<gene>
    <name evidence="2" type="ORF">AC579_1635</name>
</gene>
<name>A0A139IB20_9PEZI</name>
<keyword evidence="3" id="KW-1185">Reference proteome</keyword>